<evidence type="ECO:0000256" key="3">
    <source>
        <dbReference type="SAM" id="Phobius"/>
    </source>
</evidence>
<proteinExistence type="inferred from homology"/>
<dbReference type="PANTHER" id="PTHR43318:SF1">
    <property type="entry name" value="POLYSACCHARIDE BIOSYNTHESIS PROTEIN EPSC-RELATED"/>
    <property type="match status" value="1"/>
</dbReference>
<feature type="transmembrane region" description="Helical" evidence="3">
    <location>
        <begin position="45"/>
        <end position="64"/>
    </location>
</feature>
<feature type="transmembrane region" description="Helical" evidence="3">
    <location>
        <begin position="76"/>
        <end position="97"/>
    </location>
</feature>
<dbReference type="Pfam" id="PF13727">
    <property type="entry name" value="CoA_binding_3"/>
    <property type="match status" value="1"/>
</dbReference>
<evidence type="ECO:0000313" key="5">
    <source>
        <dbReference type="EMBL" id="OPJ55321.1"/>
    </source>
</evidence>
<keyword evidence="3" id="KW-0472">Membrane</keyword>
<feature type="domain" description="Polysaccharide biosynthesis protein CapD-like" evidence="4">
    <location>
        <begin position="282"/>
        <end position="565"/>
    </location>
</feature>
<evidence type="ECO:0000313" key="6">
    <source>
        <dbReference type="Proteomes" id="UP000190140"/>
    </source>
</evidence>
<dbReference type="EC" id="4.2.1.135" evidence="5"/>
<dbReference type="EMBL" id="MZGW01000006">
    <property type="protein sequence ID" value="OPJ55321.1"/>
    <property type="molecule type" value="Genomic_DNA"/>
</dbReference>
<dbReference type="STRING" id="29349.CLOTH_16240"/>
<dbReference type="AlphaFoldDB" id="A0A1V4I5R1"/>
<accession>A0A1V4I5R1</accession>
<dbReference type="SUPFAM" id="SSF51735">
    <property type="entry name" value="NAD(P)-binding Rossmann-fold domains"/>
    <property type="match status" value="1"/>
</dbReference>
<dbReference type="Pfam" id="PF02719">
    <property type="entry name" value="Polysacc_synt_2"/>
    <property type="match status" value="1"/>
</dbReference>
<feature type="transmembrane region" description="Helical" evidence="3">
    <location>
        <begin position="103"/>
        <end position="122"/>
    </location>
</feature>
<evidence type="ECO:0000256" key="1">
    <source>
        <dbReference type="ARBA" id="ARBA00007430"/>
    </source>
</evidence>
<dbReference type="SUPFAM" id="SSF53335">
    <property type="entry name" value="S-adenosyl-L-methionine-dependent methyltransferases"/>
    <property type="match status" value="1"/>
</dbReference>
<dbReference type="InterPro" id="IPR051203">
    <property type="entry name" value="Polysaccharide_Synthase-Rel"/>
</dbReference>
<comment type="similarity">
    <text evidence="1">Belongs to the polysaccharide synthase family.</text>
</comment>
<gene>
    <name evidence="5" type="primary">pglF</name>
    <name evidence="5" type="ORF">CLOTH_16240</name>
</gene>
<keyword evidence="6" id="KW-1185">Reference proteome</keyword>
<dbReference type="OrthoDB" id="9803111at2"/>
<feature type="transmembrane region" description="Helical" evidence="3">
    <location>
        <begin position="12"/>
        <end position="33"/>
    </location>
</feature>
<evidence type="ECO:0000256" key="2">
    <source>
        <dbReference type="SAM" id="Coils"/>
    </source>
</evidence>
<reference evidence="5 6" key="1">
    <citation type="submission" date="2017-03" db="EMBL/GenBank/DDBJ databases">
        <title>Genome sequence of Clostridium thermoalcaliphilum DSM 7309.</title>
        <authorList>
            <person name="Poehlein A."/>
            <person name="Daniel R."/>
        </authorList>
    </citation>
    <scope>NUCLEOTIDE SEQUENCE [LARGE SCALE GENOMIC DNA]</scope>
    <source>
        <strain evidence="5 6">DSM 7309</strain>
    </source>
</reference>
<dbReference type="Gene3D" id="3.40.50.720">
    <property type="entry name" value="NAD(P)-binding Rossmann-like Domain"/>
    <property type="match status" value="2"/>
</dbReference>
<feature type="transmembrane region" description="Helical" evidence="3">
    <location>
        <begin position="142"/>
        <end position="159"/>
    </location>
</feature>
<dbReference type="InterPro" id="IPR003869">
    <property type="entry name" value="Polysac_CapD-like"/>
</dbReference>
<protein>
    <submittedName>
        <fullName evidence="5">UDP-N-acetyl-alpha-D-glucosamine C6 dehydratase</fullName>
        <ecNumber evidence="5">4.2.1.135</ecNumber>
    </submittedName>
</protein>
<sequence length="610" mass="68655">MNKIRFRQGILLILDIILVNIAAILSLELIFNFNTSVQYVTFLKQSSIIYTFIIIATFYIFKCYKSLWRYASIEEMISIIISSVLSMIAIYNVFHFTKATLPINFYILNTLMLIGLTGGLRFSYRAIRKLKIKYSLKNGSRVLIIGGGVAGALVIKELFNNPQIKKFPVGIIDDDNTKLGRAIHGVPVLGDRQRIKEIVGKKKVDEIIIAIPSMSKSEKSKLIEMCKETKCKLKTLPGMYEIIDGRVDIKNIRDVDIEDLLGREPIKVNLEEISDYIQNEVVLVTGGGGSIGSELCRQIARFNPKELILLDIYENNAYEIQQELIRKYKDKLNLKVIIASVRDKKRMEQIFIDYNPKVVFHAAAHKHVPLMEDSPTEAVKNNVFGTLNVAELSDKYNIKRFVLISTDKAVNPTNIMGATKRMAEIIIQTLNKHSDTEFVAVRFGNVLGSNGSVIPLFKKQIAEGGPVTITHPDIIRYFMTIPEAVQLVIQAGAMAKGGEIFVLDMGDPVKITNLAKDLIKLSGLEPDVDIEIKFTGLRPGEKLYEELLMAEEGLTGTKHKKIFVGKPIDIDVKALYNELEILQNVVRNEENELVDIVIKKMVPTYTKSVS</sequence>
<evidence type="ECO:0000259" key="4">
    <source>
        <dbReference type="Pfam" id="PF02719"/>
    </source>
</evidence>
<name>A0A1V4I5R1_9FIRM</name>
<dbReference type="CDD" id="cd05237">
    <property type="entry name" value="UDP_invert_4-6DH_SDR_e"/>
    <property type="match status" value="1"/>
</dbReference>
<dbReference type="PANTHER" id="PTHR43318">
    <property type="entry name" value="UDP-N-ACETYLGLUCOSAMINE 4,6-DEHYDRATASE"/>
    <property type="match status" value="1"/>
</dbReference>
<keyword evidence="5" id="KW-0456">Lyase</keyword>
<dbReference type="GO" id="GO:0016829">
    <property type="term" value="F:lyase activity"/>
    <property type="evidence" value="ECO:0007669"/>
    <property type="project" value="UniProtKB-KW"/>
</dbReference>
<dbReference type="InterPro" id="IPR029063">
    <property type="entry name" value="SAM-dependent_MTases_sf"/>
</dbReference>
<keyword evidence="3" id="KW-1133">Transmembrane helix</keyword>
<comment type="caution">
    <text evidence="5">The sequence shown here is derived from an EMBL/GenBank/DDBJ whole genome shotgun (WGS) entry which is preliminary data.</text>
</comment>
<feature type="coiled-coil region" evidence="2">
    <location>
        <begin position="572"/>
        <end position="599"/>
    </location>
</feature>
<dbReference type="InterPro" id="IPR036291">
    <property type="entry name" value="NAD(P)-bd_dom_sf"/>
</dbReference>
<keyword evidence="2" id="KW-0175">Coiled coil</keyword>
<organism evidence="5 6">
    <name type="scientific">Alkalithermobacter paradoxus</name>
    <dbReference type="NCBI Taxonomy" id="29349"/>
    <lineage>
        <taxon>Bacteria</taxon>
        <taxon>Bacillati</taxon>
        <taxon>Bacillota</taxon>
        <taxon>Clostridia</taxon>
        <taxon>Peptostreptococcales</taxon>
        <taxon>Tepidibacteraceae</taxon>
        <taxon>Alkalithermobacter</taxon>
    </lineage>
</organism>
<keyword evidence="3" id="KW-0812">Transmembrane</keyword>
<dbReference type="Proteomes" id="UP000190140">
    <property type="component" value="Unassembled WGS sequence"/>
</dbReference>